<accession>A0A6J4K0D2</accession>
<dbReference type="AlphaFoldDB" id="A0A6J4K0D2"/>
<gene>
    <name evidence="2" type="ORF">AVDCRST_MAG48-652</name>
</gene>
<evidence type="ECO:0000256" key="1">
    <source>
        <dbReference type="SAM" id="MobiDB-lite"/>
    </source>
</evidence>
<sequence>MGMVGSKRGARSPALDGAGDEADGHLLLQDDEEHDDRQDGDQGARRQRGDVDGTAAGEGLQGGGGPPVAAAR</sequence>
<dbReference type="EMBL" id="CADCTS010000098">
    <property type="protein sequence ID" value="CAA9292578.1"/>
    <property type="molecule type" value="Genomic_DNA"/>
</dbReference>
<reference evidence="2" key="1">
    <citation type="submission" date="2020-02" db="EMBL/GenBank/DDBJ databases">
        <authorList>
            <person name="Meier V. D."/>
        </authorList>
    </citation>
    <scope>NUCLEOTIDE SEQUENCE</scope>
    <source>
        <strain evidence="2">AVDCRST_MAG48</strain>
    </source>
</reference>
<evidence type="ECO:0000313" key="2">
    <source>
        <dbReference type="EMBL" id="CAA9292578.1"/>
    </source>
</evidence>
<proteinExistence type="predicted"/>
<protein>
    <submittedName>
        <fullName evidence="2">Uncharacterized protein</fullName>
    </submittedName>
</protein>
<name>A0A6J4K0D2_9ACTN</name>
<organism evidence="2">
    <name type="scientific">uncultured Friedmanniella sp</name>
    <dbReference type="NCBI Taxonomy" id="335381"/>
    <lineage>
        <taxon>Bacteria</taxon>
        <taxon>Bacillati</taxon>
        <taxon>Actinomycetota</taxon>
        <taxon>Actinomycetes</taxon>
        <taxon>Propionibacteriales</taxon>
        <taxon>Nocardioidaceae</taxon>
        <taxon>Friedmanniella</taxon>
        <taxon>environmental samples</taxon>
    </lineage>
</organism>
<feature type="compositionally biased region" description="Basic and acidic residues" evidence="1">
    <location>
        <begin position="35"/>
        <end position="51"/>
    </location>
</feature>
<feature type="region of interest" description="Disordered" evidence="1">
    <location>
        <begin position="1"/>
        <end position="72"/>
    </location>
</feature>